<dbReference type="GO" id="GO:0006313">
    <property type="term" value="P:DNA transposition"/>
    <property type="evidence" value="ECO:0007669"/>
    <property type="project" value="InterPro"/>
</dbReference>
<proteinExistence type="predicted"/>
<evidence type="ECO:0000313" key="2">
    <source>
        <dbReference type="EMBL" id="MYD90838.1"/>
    </source>
</evidence>
<accession>A0A6B1DUC0</accession>
<dbReference type="GO" id="GO:0003677">
    <property type="term" value="F:DNA binding"/>
    <property type="evidence" value="ECO:0007669"/>
    <property type="project" value="InterPro"/>
</dbReference>
<gene>
    <name evidence="2" type="ORF">F4Y08_10960</name>
</gene>
<comment type="caution">
    <text evidence="2">The sequence shown here is derived from an EMBL/GenBank/DDBJ whole genome shotgun (WGS) entry which is preliminary data.</text>
</comment>
<feature type="domain" description="Transposase IS116/IS110/IS902 C-terminal" evidence="1">
    <location>
        <begin position="2"/>
        <end position="44"/>
    </location>
</feature>
<evidence type="ECO:0000259" key="1">
    <source>
        <dbReference type="Pfam" id="PF02371"/>
    </source>
</evidence>
<dbReference type="InterPro" id="IPR003346">
    <property type="entry name" value="Transposase_20"/>
</dbReference>
<dbReference type="EMBL" id="VXPY01000078">
    <property type="protein sequence ID" value="MYD90838.1"/>
    <property type="molecule type" value="Genomic_DNA"/>
</dbReference>
<reference evidence="2" key="1">
    <citation type="submission" date="2019-09" db="EMBL/GenBank/DDBJ databases">
        <title>Characterisation of the sponge microbiome using genome-centric metagenomics.</title>
        <authorList>
            <person name="Engelberts J.P."/>
            <person name="Robbins S.J."/>
            <person name="De Goeij J.M."/>
            <person name="Aranda M."/>
            <person name="Bell S.C."/>
            <person name="Webster N.S."/>
        </authorList>
    </citation>
    <scope>NUCLEOTIDE SEQUENCE</scope>
    <source>
        <strain evidence="2">SB0662_bin_9</strain>
    </source>
</reference>
<protein>
    <submittedName>
        <fullName evidence="2">IS110 family transposase</fullName>
    </submittedName>
</protein>
<dbReference type="GO" id="GO:0004803">
    <property type="term" value="F:transposase activity"/>
    <property type="evidence" value="ECO:0007669"/>
    <property type="project" value="InterPro"/>
</dbReference>
<dbReference type="AlphaFoldDB" id="A0A6B1DUC0"/>
<dbReference type="Pfam" id="PF02371">
    <property type="entry name" value="Transposase_20"/>
    <property type="match status" value="1"/>
</dbReference>
<sequence>MTSLVGLAPWSRDSGHKRDQRSIWGGRAAVRHALYMAALSVIRQECIHQHFGILPLHLSPFVRSRTVRVLLVGRITYRVTPSVLLRTRSLITGGKVG</sequence>
<organism evidence="2">
    <name type="scientific">Caldilineaceae bacterium SB0662_bin_9</name>
    <dbReference type="NCBI Taxonomy" id="2605258"/>
    <lineage>
        <taxon>Bacteria</taxon>
        <taxon>Bacillati</taxon>
        <taxon>Chloroflexota</taxon>
        <taxon>Caldilineae</taxon>
        <taxon>Caldilineales</taxon>
        <taxon>Caldilineaceae</taxon>
    </lineage>
</organism>
<name>A0A6B1DUC0_9CHLR</name>